<reference evidence="2" key="1">
    <citation type="journal article" date="2019" name="Int. J. Syst. Evol. Microbiol.">
        <title>The Global Catalogue of Microorganisms (GCM) 10K type strain sequencing project: providing services to taxonomists for standard genome sequencing and annotation.</title>
        <authorList>
            <consortium name="The Broad Institute Genomics Platform"/>
            <consortium name="The Broad Institute Genome Sequencing Center for Infectious Disease"/>
            <person name="Wu L."/>
            <person name="Ma J."/>
        </authorList>
    </citation>
    <scope>NUCLEOTIDE SEQUENCE [LARGE SCALE GENOMIC DNA]</scope>
    <source>
        <strain evidence="2">CGMCC 4.7289</strain>
    </source>
</reference>
<evidence type="ECO:0008006" key="3">
    <source>
        <dbReference type="Google" id="ProtNLM"/>
    </source>
</evidence>
<protein>
    <recommendedName>
        <fullName evidence="3">Halobacterial output domain-containing protein</fullName>
    </recommendedName>
</protein>
<comment type="caution">
    <text evidence="1">The sequence shown here is derived from an EMBL/GenBank/DDBJ whole genome shotgun (WGS) entry which is preliminary data.</text>
</comment>
<name>A0ABV8LU97_9ACTN</name>
<evidence type="ECO:0000313" key="1">
    <source>
        <dbReference type="EMBL" id="MFC4134581.1"/>
    </source>
</evidence>
<keyword evidence="2" id="KW-1185">Reference proteome</keyword>
<dbReference type="EMBL" id="JBHSAY010000015">
    <property type="protein sequence ID" value="MFC4134581.1"/>
    <property type="molecule type" value="Genomic_DNA"/>
</dbReference>
<organism evidence="1 2">
    <name type="scientific">Hamadaea flava</name>
    <dbReference type="NCBI Taxonomy" id="1742688"/>
    <lineage>
        <taxon>Bacteria</taxon>
        <taxon>Bacillati</taxon>
        <taxon>Actinomycetota</taxon>
        <taxon>Actinomycetes</taxon>
        <taxon>Micromonosporales</taxon>
        <taxon>Micromonosporaceae</taxon>
        <taxon>Hamadaea</taxon>
    </lineage>
</organism>
<accession>A0ABV8LU97</accession>
<gene>
    <name evidence="1" type="ORF">ACFOZ4_28560</name>
</gene>
<proteinExistence type="predicted"/>
<dbReference type="Proteomes" id="UP001595816">
    <property type="component" value="Unassembled WGS sequence"/>
</dbReference>
<evidence type="ECO:0000313" key="2">
    <source>
        <dbReference type="Proteomes" id="UP001595816"/>
    </source>
</evidence>
<sequence length="100" mass="11230">MTETDGVAELVQRIQSRAQDIVADCLKRLPADDVMRRLRWCDANHSAVTLRPDGEDYEIHWGGERIAIVPKRILTDPDVTTFAITGELPTVPDDLSELTE</sequence>
<dbReference type="RefSeq" id="WP_253761271.1">
    <property type="nucleotide sequence ID" value="NZ_JAMZDZ010000001.1"/>
</dbReference>